<dbReference type="GO" id="GO:0051301">
    <property type="term" value="P:cell division"/>
    <property type="evidence" value="ECO:0007669"/>
    <property type="project" value="UniProtKB-KW"/>
</dbReference>
<dbReference type="RefSeq" id="WP_042515731.1">
    <property type="nucleotide sequence ID" value="NZ_CP065739.1"/>
</dbReference>
<dbReference type="EMBL" id="CP065739">
    <property type="protein sequence ID" value="QPR76869.1"/>
    <property type="molecule type" value="Genomic_DNA"/>
</dbReference>
<protein>
    <submittedName>
        <fullName evidence="1">Cell division protein FtsN</fullName>
    </submittedName>
</protein>
<dbReference type="InterPro" id="IPR023833">
    <property type="entry name" value="Signal_pept_SipW-depend-type"/>
</dbReference>
<dbReference type="NCBIfam" id="TIGR04088">
    <property type="entry name" value="cognate_SipW"/>
    <property type="match status" value="1"/>
</dbReference>
<accession>A0A7T2QDR2</accession>
<evidence type="ECO:0000313" key="2">
    <source>
        <dbReference type="Proteomes" id="UP000594791"/>
    </source>
</evidence>
<proteinExistence type="predicted"/>
<gene>
    <name evidence="1" type="ORF">I6G77_23135</name>
</gene>
<sequence length="199" mass="21650">MSIKKKLGMGVVTAALGLSLIGGGTYAYFSDKEVSQNTFAAGTLDLSVNPEVVINVDNIKPGDEMERGFQIVNKGTLAIGDVKLLTDYSVIDAKGDNGNADFGDHIRVDFLWNLDKNEVPIWSTTLSELKVSTQNGSIPDLVQKGVVDREGNGLAPGDDDTFYVMFTFVDNNAEQNVFQGDSLKLNWTFNSMQTKGEEK</sequence>
<keyword evidence="2" id="KW-1185">Reference proteome</keyword>
<name>A0A7T2QDR2_9BACI</name>
<keyword evidence="1" id="KW-0132">Cell division</keyword>
<reference evidence="1 2" key="1">
    <citation type="submission" date="2020-12" db="EMBL/GenBank/DDBJ databases">
        <title>FDA dAtabase for Regulatory Grade micrObial Sequences (FDA-ARGOS): Supporting development and validation of Infectious Disease Dx tests.</title>
        <authorList>
            <person name="Nelson B."/>
            <person name="Plummer A."/>
            <person name="Tallon L."/>
            <person name="Sadzewicz L."/>
            <person name="Zhao X."/>
            <person name="Boylan J."/>
            <person name="Ott S."/>
            <person name="Bowen H."/>
            <person name="Vavikolanu K."/>
            <person name="Mehta A."/>
            <person name="Aluvathingal J."/>
            <person name="Nadendla S."/>
            <person name="Myers T."/>
            <person name="Yan Y."/>
            <person name="Sichtig H."/>
        </authorList>
    </citation>
    <scope>NUCLEOTIDE SEQUENCE [LARGE SCALE GENOMIC DNA]</scope>
    <source>
        <strain evidence="1 2">FDAARGOS_920</strain>
    </source>
</reference>
<dbReference type="Pfam" id="PF12389">
    <property type="entry name" value="Peptidase_M73"/>
    <property type="match status" value="1"/>
</dbReference>
<dbReference type="Proteomes" id="UP000594791">
    <property type="component" value="Chromosome"/>
</dbReference>
<dbReference type="InterPro" id="IPR022121">
    <property type="entry name" value="Peptidase_M73_camelysin"/>
</dbReference>
<keyword evidence="1" id="KW-0131">Cell cycle</keyword>
<organism evidence="1 2">
    <name type="scientific">Bacillus tropicus</name>
    <dbReference type="NCBI Taxonomy" id="2026188"/>
    <lineage>
        <taxon>Bacteria</taxon>
        <taxon>Bacillati</taxon>
        <taxon>Bacillota</taxon>
        <taxon>Bacilli</taxon>
        <taxon>Bacillales</taxon>
        <taxon>Bacillaceae</taxon>
        <taxon>Bacillus</taxon>
        <taxon>Bacillus cereus group</taxon>
    </lineage>
</organism>
<evidence type="ECO:0000313" key="1">
    <source>
        <dbReference type="EMBL" id="QPR76869.1"/>
    </source>
</evidence>